<dbReference type="AlphaFoldDB" id="A0A401VUU4"/>
<evidence type="ECO:0000313" key="2">
    <source>
        <dbReference type="Proteomes" id="UP000286746"/>
    </source>
</evidence>
<gene>
    <name evidence="1" type="ORF">GKJPGBOP_00487</name>
</gene>
<reference evidence="1 2" key="1">
    <citation type="submission" date="2018-11" db="EMBL/GenBank/DDBJ databases">
        <title>Whole genome sequence of Streptomyces paromomycinus NBRC 15454(T).</title>
        <authorList>
            <person name="Komaki H."/>
            <person name="Tamura T."/>
        </authorList>
    </citation>
    <scope>NUCLEOTIDE SEQUENCE [LARGE SCALE GENOMIC DNA]</scope>
    <source>
        <strain evidence="1 2">NBRC 15454</strain>
    </source>
</reference>
<name>A0A401VUU4_STREY</name>
<proteinExistence type="predicted"/>
<keyword evidence="2" id="KW-1185">Reference proteome</keyword>
<protein>
    <submittedName>
        <fullName evidence="1">Uncharacterized protein</fullName>
    </submittedName>
</protein>
<dbReference type="EMBL" id="BHZD01000001">
    <property type="protein sequence ID" value="GCD40834.1"/>
    <property type="molecule type" value="Genomic_DNA"/>
</dbReference>
<dbReference type="RefSeq" id="WP_125051377.1">
    <property type="nucleotide sequence ID" value="NZ_BHZD01000001.1"/>
</dbReference>
<accession>A0A401VUU4</accession>
<dbReference type="Proteomes" id="UP000286746">
    <property type="component" value="Unassembled WGS sequence"/>
</dbReference>
<comment type="caution">
    <text evidence="1">The sequence shown here is derived from an EMBL/GenBank/DDBJ whole genome shotgun (WGS) entry which is preliminary data.</text>
</comment>
<evidence type="ECO:0000313" key="1">
    <source>
        <dbReference type="EMBL" id="GCD40834.1"/>
    </source>
</evidence>
<sequence>MDTTTTGPPSSDELIDWLTARLDHFGPDQRITPLTLKAAHPGLTWTRARNALYELYSSGLLHRTGRGSVYALRPDLPVSGTGHLWLRLSNRAGAAVEVVAAVPRPASPYQAGTTRVRWVCHGCAREEADAGFGAAAEQAEHHAAGCRGEDLSDVAG</sequence>
<organism evidence="1 2">
    <name type="scientific">Streptomyces paromomycinus</name>
    <name type="common">Streptomyces rimosus subsp. paromomycinus</name>
    <dbReference type="NCBI Taxonomy" id="92743"/>
    <lineage>
        <taxon>Bacteria</taxon>
        <taxon>Bacillati</taxon>
        <taxon>Actinomycetota</taxon>
        <taxon>Actinomycetes</taxon>
        <taxon>Kitasatosporales</taxon>
        <taxon>Streptomycetaceae</taxon>
        <taxon>Streptomyces</taxon>
    </lineage>
</organism>